<organism evidence="5 6">
    <name type="scientific">Alsobacter ponti</name>
    <dbReference type="NCBI Taxonomy" id="2962936"/>
    <lineage>
        <taxon>Bacteria</taxon>
        <taxon>Pseudomonadati</taxon>
        <taxon>Pseudomonadota</taxon>
        <taxon>Alphaproteobacteria</taxon>
        <taxon>Hyphomicrobiales</taxon>
        <taxon>Alsobacteraceae</taxon>
        <taxon>Alsobacter</taxon>
    </lineage>
</organism>
<evidence type="ECO:0000259" key="4">
    <source>
        <dbReference type="PROSITE" id="PS51186"/>
    </source>
</evidence>
<dbReference type="InterPro" id="IPR000182">
    <property type="entry name" value="GNAT_dom"/>
</dbReference>
<dbReference type="Pfam" id="PF13302">
    <property type="entry name" value="Acetyltransf_3"/>
    <property type="match status" value="1"/>
</dbReference>
<name>A0ABT1LCS3_9HYPH</name>
<comment type="caution">
    <text evidence="5">The sequence shown here is derived from an EMBL/GenBank/DDBJ whole genome shotgun (WGS) entry which is preliminary data.</text>
</comment>
<dbReference type="Proteomes" id="UP001205890">
    <property type="component" value="Unassembled WGS sequence"/>
</dbReference>
<proteinExistence type="inferred from homology"/>
<dbReference type="PANTHER" id="PTHR43792">
    <property type="entry name" value="GNAT FAMILY, PUTATIVE (AFU_ORTHOLOGUE AFUA_3G00765)-RELATED-RELATED"/>
    <property type="match status" value="1"/>
</dbReference>
<evidence type="ECO:0000256" key="1">
    <source>
        <dbReference type="ARBA" id="ARBA00022679"/>
    </source>
</evidence>
<dbReference type="Gene3D" id="3.40.630.30">
    <property type="match status" value="1"/>
</dbReference>
<comment type="similarity">
    <text evidence="3">Belongs to the acetyltransferase family. RimJ subfamily.</text>
</comment>
<dbReference type="PROSITE" id="PS51186">
    <property type="entry name" value="GNAT"/>
    <property type="match status" value="1"/>
</dbReference>
<feature type="domain" description="N-acetyltransferase" evidence="4">
    <location>
        <begin position="21"/>
        <end position="191"/>
    </location>
</feature>
<dbReference type="InterPro" id="IPR016181">
    <property type="entry name" value="Acyl_CoA_acyltransferase"/>
</dbReference>
<accession>A0ABT1LCS3</accession>
<keyword evidence="6" id="KW-1185">Reference proteome</keyword>
<dbReference type="InterPro" id="IPR051531">
    <property type="entry name" value="N-acetyltransferase"/>
</dbReference>
<sequence>MAFFRLSLAADESPLVRGRGFYLRPPRPDDYVAWARLRQASYEFLKPWEPIWPADDLTRAAYRRRIRRYQREIEEDLAYPFFLFREPDDELMGGLTLGMVRRGVAQAATLGYWMGAPFAGRGHMGRAVRAAAGYGFDNLRLRRIEAACVPHNAPSMRLLERVGFRREGLARQYLCINGVWQDHVLYALLRDDFRADTGSP</sequence>
<evidence type="ECO:0000256" key="2">
    <source>
        <dbReference type="ARBA" id="ARBA00023315"/>
    </source>
</evidence>
<dbReference type="RefSeq" id="WP_254742328.1">
    <property type="nucleotide sequence ID" value="NZ_JANCLU010000010.1"/>
</dbReference>
<evidence type="ECO:0000313" key="6">
    <source>
        <dbReference type="Proteomes" id="UP001205890"/>
    </source>
</evidence>
<reference evidence="5 6" key="1">
    <citation type="submission" date="2022-07" db="EMBL/GenBank/DDBJ databases">
        <authorList>
            <person name="Li W.-J."/>
            <person name="Deng Q.-Q."/>
        </authorList>
    </citation>
    <scope>NUCLEOTIDE SEQUENCE [LARGE SCALE GENOMIC DNA]</scope>
    <source>
        <strain evidence="5 6">SYSU M60028</strain>
    </source>
</reference>
<dbReference type="SUPFAM" id="SSF55729">
    <property type="entry name" value="Acyl-CoA N-acyltransferases (Nat)"/>
    <property type="match status" value="1"/>
</dbReference>
<dbReference type="EMBL" id="JANCLU010000010">
    <property type="protein sequence ID" value="MCP8939234.1"/>
    <property type="molecule type" value="Genomic_DNA"/>
</dbReference>
<protein>
    <submittedName>
        <fullName evidence="5">GNAT family N-acetyltransferase</fullName>
    </submittedName>
</protein>
<evidence type="ECO:0000256" key="3">
    <source>
        <dbReference type="ARBA" id="ARBA00038502"/>
    </source>
</evidence>
<evidence type="ECO:0000313" key="5">
    <source>
        <dbReference type="EMBL" id="MCP8939234.1"/>
    </source>
</evidence>
<keyword evidence="1" id="KW-0808">Transferase</keyword>
<dbReference type="PANTHER" id="PTHR43792:SF8">
    <property type="entry name" value="[RIBOSOMAL PROTEIN US5]-ALANINE N-ACETYLTRANSFERASE"/>
    <property type="match status" value="1"/>
</dbReference>
<keyword evidence="2" id="KW-0012">Acyltransferase</keyword>
<gene>
    <name evidence="5" type="ORF">NK718_11960</name>
</gene>